<name>A0A087SZ81_STEMI</name>
<evidence type="ECO:0000313" key="2">
    <source>
        <dbReference type="Proteomes" id="UP000054359"/>
    </source>
</evidence>
<dbReference type="OrthoDB" id="6334762at2759"/>
<accession>A0A087SZ81</accession>
<dbReference type="AlphaFoldDB" id="A0A087SZ81"/>
<protein>
    <submittedName>
        <fullName evidence="1">Uncharacterized protein</fullName>
    </submittedName>
</protein>
<dbReference type="Proteomes" id="UP000054359">
    <property type="component" value="Unassembled WGS sequence"/>
</dbReference>
<feature type="non-terminal residue" evidence="1">
    <location>
        <position position="76"/>
    </location>
</feature>
<sequence>MHAWVASKAANANYAAGEQAIYKDMVSKALENEPFGDVGVTIVSGSSLPRHSDHHRCYLRGSTIKVDLLLLYYSNL</sequence>
<dbReference type="EMBL" id="KK112641">
    <property type="protein sequence ID" value="KFM58170.1"/>
    <property type="molecule type" value="Genomic_DNA"/>
</dbReference>
<proteinExistence type="predicted"/>
<keyword evidence="2" id="KW-1185">Reference proteome</keyword>
<reference evidence="1 2" key="1">
    <citation type="submission" date="2013-11" db="EMBL/GenBank/DDBJ databases">
        <title>Genome sequencing of Stegodyphus mimosarum.</title>
        <authorList>
            <person name="Bechsgaard J."/>
        </authorList>
    </citation>
    <scope>NUCLEOTIDE SEQUENCE [LARGE SCALE GENOMIC DNA]</scope>
</reference>
<organism evidence="1 2">
    <name type="scientific">Stegodyphus mimosarum</name>
    <name type="common">African social velvet spider</name>
    <dbReference type="NCBI Taxonomy" id="407821"/>
    <lineage>
        <taxon>Eukaryota</taxon>
        <taxon>Metazoa</taxon>
        <taxon>Ecdysozoa</taxon>
        <taxon>Arthropoda</taxon>
        <taxon>Chelicerata</taxon>
        <taxon>Arachnida</taxon>
        <taxon>Araneae</taxon>
        <taxon>Araneomorphae</taxon>
        <taxon>Entelegynae</taxon>
        <taxon>Eresoidea</taxon>
        <taxon>Eresidae</taxon>
        <taxon>Stegodyphus</taxon>
    </lineage>
</organism>
<gene>
    <name evidence="1" type="ORF">X975_21567</name>
</gene>
<evidence type="ECO:0000313" key="1">
    <source>
        <dbReference type="EMBL" id="KFM58170.1"/>
    </source>
</evidence>